<feature type="region of interest" description="Disordered" evidence="1">
    <location>
        <begin position="130"/>
        <end position="166"/>
    </location>
</feature>
<evidence type="ECO:0000313" key="4">
    <source>
        <dbReference type="EnsemblMetazoa" id="PPA46685.1"/>
    </source>
</evidence>
<sequence length="248" mass="28319">VCLDMKLFAFIVLIEFVYGFDLETMLEKESKKECSKNGKNYRFGEEWNNDHMRYKCGKWGMYEITGCQTAKGRRMEKGEIHVDGNIVRGCTEKGMSVGYKESICGMWGAPECNEIVRKWKDDQGSTIGSYQSKSLSLHDQPLPAKSFKQSPIPHSTNMKSKKNSGVKYSQPKVEWFTSPNGKVKSGKISYKSSTSWEPEVTQLRTVTIKDAKVVEIPHSLDSLTVPVHTVMRMAHNRRMTKMKRTVNQ</sequence>
<evidence type="ECO:0000256" key="1">
    <source>
        <dbReference type="SAM" id="MobiDB-lite"/>
    </source>
</evidence>
<dbReference type="Pfam" id="PF23003">
    <property type="entry name" value="Fn1_2"/>
    <property type="match status" value="1"/>
</dbReference>
<feature type="signal peptide" evidence="2">
    <location>
        <begin position="1"/>
        <end position="19"/>
    </location>
</feature>
<dbReference type="OrthoDB" id="5846929at2759"/>
<protein>
    <recommendedName>
        <fullName evidence="3">Abnormal cell migration protein 18-like fibronectin type I domain-containing protein</fullName>
    </recommendedName>
</protein>
<evidence type="ECO:0000256" key="2">
    <source>
        <dbReference type="SAM" id="SignalP"/>
    </source>
</evidence>
<dbReference type="EnsemblMetazoa" id="PPA46685.1">
    <property type="protein sequence ID" value="PPA46685.1"/>
    <property type="gene ID" value="WBGene00304464"/>
</dbReference>
<feature type="domain" description="Abnormal cell migration protein 18-like fibronectin type I" evidence="3">
    <location>
        <begin position="33"/>
        <end position="95"/>
    </location>
</feature>
<evidence type="ECO:0000259" key="3">
    <source>
        <dbReference type="Pfam" id="PF23003"/>
    </source>
</evidence>
<dbReference type="Proteomes" id="UP000005239">
    <property type="component" value="Unassembled WGS sequence"/>
</dbReference>
<dbReference type="InterPro" id="IPR055119">
    <property type="entry name" value="Mig18_Fn1"/>
</dbReference>
<evidence type="ECO:0000313" key="5">
    <source>
        <dbReference type="Proteomes" id="UP000005239"/>
    </source>
</evidence>
<gene>
    <name evidence="4" type="primary">WBGene00304464</name>
</gene>
<feature type="compositionally biased region" description="Polar residues" evidence="1">
    <location>
        <begin position="147"/>
        <end position="158"/>
    </location>
</feature>
<name>A0A8R1V7E7_PRIPA</name>
<reference evidence="5" key="1">
    <citation type="journal article" date="2008" name="Nat. Genet.">
        <title>The Pristionchus pacificus genome provides a unique perspective on nematode lifestyle and parasitism.</title>
        <authorList>
            <person name="Dieterich C."/>
            <person name="Clifton S.W."/>
            <person name="Schuster L.N."/>
            <person name="Chinwalla A."/>
            <person name="Delehaunty K."/>
            <person name="Dinkelacker I."/>
            <person name="Fulton L."/>
            <person name="Fulton R."/>
            <person name="Godfrey J."/>
            <person name="Minx P."/>
            <person name="Mitreva M."/>
            <person name="Roeseler W."/>
            <person name="Tian H."/>
            <person name="Witte H."/>
            <person name="Yang S.P."/>
            <person name="Wilson R.K."/>
            <person name="Sommer R.J."/>
        </authorList>
    </citation>
    <scope>NUCLEOTIDE SEQUENCE [LARGE SCALE GENOMIC DNA]</scope>
    <source>
        <strain evidence="5">PS312</strain>
    </source>
</reference>
<dbReference type="AlphaFoldDB" id="A0A8R1V7E7"/>
<feature type="chain" id="PRO_5035798286" description="Abnormal cell migration protein 18-like fibronectin type I domain-containing protein" evidence="2">
    <location>
        <begin position="20"/>
        <end position="248"/>
    </location>
</feature>
<keyword evidence="5" id="KW-1185">Reference proteome</keyword>
<reference evidence="4" key="2">
    <citation type="submission" date="2022-06" db="UniProtKB">
        <authorList>
            <consortium name="EnsemblMetazoa"/>
        </authorList>
    </citation>
    <scope>IDENTIFICATION</scope>
    <source>
        <strain evidence="4">PS312</strain>
    </source>
</reference>
<accession>A0A8R1V7E7</accession>
<organism evidence="4 5">
    <name type="scientific">Pristionchus pacificus</name>
    <name type="common">Parasitic nematode worm</name>
    <dbReference type="NCBI Taxonomy" id="54126"/>
    <lineage>
        <taxon>Eukaryota</taxon>
        <taxon>Metazoa</taxon>
        <taxon>Ecdysozoa</taxon>
        <taxon>Nematoda</taxon>
        <taxon>Chromadorea</taxon>
        <taxon>Rhabditida</taxon>
        <taxon>Rhabditina</taxon>
        <taxon>Diplogasteromorpha</taxon>
        <taxon>Diplogasteroidea</taxon>
        <taxon>Neodiplogasteridae</taxon>
        <taxon>Pristionchus</taxon>
    </lineage>
</organism>
<keyword evidence="2" id="KW-0732">Signal</keyword>
<proteinExistence type="predicted"/>